<dbReference type="InterPro" id="IPR016024">
    <property type="entry name" value="ARM-type_fold"/>
</dbReference>
<dbReference type="EMBL" id="SNRW01000919">
    <property type="protein sequence ID" value="KAA6398604.1"/>
    <property type="molecule type" value="Genomic_DNA"/>
</dbReference>
<dbReference type="SMART" id="SM00185">
    <property type="entry name" value="ARM"/>
    <property type="match status" value="4"/>
</dbReference>
<evidence type="ECO:0000313" key="1">
    <source>
        <dbReference type="EMBL" id="KAA6398604.1"/>
    </source>
</evidence>
<evidence type="ECO:0000313" key="2">
    <source>
        <dbReference type="Proteomes" id="UP000324800"/>
    </source>
</evidence>
<dbReference type="Proteomes" id="UP000324800">
    <property type="component" value="Unassembled WGS sequence"/>
</dbReference>
<organism evidence="1 2">
    <name type="scientific">Streblomastix strix</name>
    <dbReference type="NCBI Taxonomy" id="222440"/>
    <lineage>
        <taxon>Eukaryota</taxon>
        <taxon>Metamonada</taxon>
        <taxon>Preaxostyla</taxon>
        <taxon>Oxymonadida</taxon>
        <taxon>Streblomastigidae</taxon>
        <taxon>Streblomastix</taxon>
    </lineage>
</organism>
<protein>
    <submittedName>
        <fullName evidence="1">Uncharacterized protein</fullName>
    </submittedName>
</protein>
<reference evidence="1 2" key="1">
    <citation type="submission" date="2019-03" db="EMBL/GenBank/DDBJ databases">
        <title>Single cell metagenomics reveals metabolic interactions within the superorganism composed of flagellate Streblomastix strix and complex community of Bacteroidetes bacteria on its surface.</title>
        <authorList>
            <person name="Treitli S.C."/>
            <person name="Kolisko M."/>
            <person name="Husnik F."/>
            <person name="Keeling P."/>
            <person name="Hampl V."/>
        </authorList>
    </citation>
    <scope>NUCLEOTIDE SEQUENCE [LARGE SCALE GENOMIC DNA]</scope>
    <source>
        <strain evidence="1">ST1C</strain>
    </source>
</reference>
<dbReference type="Gene3D" id="1.25.10.10">
    <property type="entry name" value="Leucine-rich Repeat Variant"/>
    <property type="match status" value="2"/>
</dbReference>
<name>A0A5J4WUA4_9EUKA</name>
<dbReference type="SUPFAM" id="SSF48371">
    <property type="entry name" value="ARM repeat"/>
    <property type="match status" value="2"/>
</dbReference>
<gene>
    <name evidence="1" type="ORF">EZS28_005868</name>
</gene>
<dbReference type="AlphaFoldDB" id="A0A5J4WUA4"/>
<dbReference type="InterPro" id="IPR000225">
    <property type="entry name" value="Armadillo"/>
</dbReference>
<dbReference type="InterPro" id="IPR011989">
    <property type="entry name" value="ARM-like"/>
</dbReference>
<accession>A0A5J4WUA4</accession>
<sequence length="1179" mass="133159">MATKTMQYTQALIQAGYEVVGQTNFPEVEVPSSAYWVKNGQHKKLTALVAGSEVVRKKIYKGDNRIPIYHLNVKECGKKVIIVLGLEKIDPPTQATSDIQTHDNVFVNIASILKQENKKLFDDPSQLSESEMRSSIVVDVACSLVSSLQYNNEYGYQDPFKTEFFAELQSLLSKMPLHQVQLVHVAALTDFVEMLDQKQSKFLFNLGILQTLARLLKANQDIEIVNVSANFIFNMVNVFKILSVNHKQNPYTLQLLNDNTIDIMYEEGIINGQSSFCRNVIAQSLGCLFSKIKIPERFKQRLIQQLKETALTDNDSRSLTAMDILCVLAKSQDNQIDIISNDFLTQLKTLFTPEYEIIQDSLIMLNLNLFEYGDQIVKQEVMKSITKPNLRKLMLSDEPSIWINSAHMMIHLQQTEQAHHLAELWTHGMQIAIELKDKHKESVHHNSTINNTNSATNNMNNTNKDKTSTKEIIHDQTNDLSVIIQNTQELITILDDVAQLMNDSLSIISDMDKQLQTSTKLDNIIQIQDAFERVDCACVLVSQIVRASPQSVEQIMLSNITHALLLVHKTFSVRRVMPLHLNALVHLTQNCTDQQSQQLLDMNMIQTMYKLMEHKDPNVQDHLMGLLFNLVFIHNHGPEFFLPHPYLRHLEEDGTISNIFKIGYINQKSEMVSMMTGMMLGWLYKNTSIPQEYKKTVIMLVKGVAKLKAYQQTQAALVILHCMALRQENHSCIISRSFLKTLTAFIKSDDNFNKSCSMAILAALMEQGSEVTRRQVRLETPLGLVKQLRLSGDLRQSRAALLLELGLCGTAASRRMARLMQESEALQTETFSGQARDQLAKVELLKDLANLLQSEQEKAQLVTSSTKQEPHPRRTPSVVEDAVCVLVNQVCGDSQKISGLAMKQGLTMNLFNFIKQLPLQHITSEHASAIGTIIHDTSPQIRSDLIQKGAVQILVRLLKHPDEVTTIIVSTSIIDLLLTWQMRSAIAQPNPFRSQFERDGTIKTIYEDGIVRMKAERAAHWGAVMLGFLYQASPIPNKYRNQLLDQLKKAVKSIWDDTVSCALSAMDSLIACPVNVALILERGFLPLFIQTISTHYNSSVNTRVCALMTLHSLLMREGKEKMHPYLIDACELYGSVEEVEVNMFLADGIDNQLQAATAAWKVLRILADGECGSEEIEQQ</sequence>
<proteinExistence type="predicted"/>
<comment type="caution">
    <text evidence="1">The sequence shown here is derived from an EMBL/GenBank/DDBJ whole genome shotgun (WGS) entry which is preliminary data.</text>
</comment>